<feature type="signal peptide" evidence="7">
    <location>
        <begin position="1"/>
        <end position="21"/>
    </location>
</feature>
<keyword evidence="3 6" id="KW-0378">Hydrolase</keyword>
<gene>
    <name evidence="9" type="ORF">Zmor_022522</name>
</gene>
<name>A0AA38HWB3_9CUCU</name>
<evidence type="ECO:0000256" key="7">
    <source>
        <dbReference type="SAM" id="SignalP"/>
    </source>
</evidence>
<dbReference type="PROSITE" id="PS00134">
    <property type="entry name" value="TRYPSIN_HIS"/>
    <property type="match status" value="1"/>
</dbReference>
<feature type="domain" description="Peptidase S1" evidence="8">
    <location>
        <begin position="36"/>
        <end position="252"/>
    </location>
</feature>
<evidence type="ECO:0000313" key="10">
    <source>
        <dbReference type="Proteomes" id="UP001168821"/>
    </source>
</evidence>
<dbReference type="SMART" id="SM00020">
    <property type="entry name" value="Tryp_SPc"/>
    <property type="match status" value="1"/>
</dbReference>
<dbReference type="InterPro" id="IPR009003">
    <property type="entry name" value="Peptidase_S1_PA"/>
</dbReference>
<dbReference type="PRINTS" id="PR00722">
    <property type="entry name" value="CHYMOTRYPSIN"/>
</dbReference>
<protein>
    <recommendedName>
        <fullName evidence="8">Peptidase S1 domain-containing protein</fullName>
    </recommendedName>
</protein>
<dbReference type="PANTHER" id="PTHR24276">
    <property type="entry name" value="POLYSERASE-RELATED"/>
    <property type="match status" value="1"/>
</dbReference>
<dbReference type="InterPro" id="IPR033116">
    <property type="entry name" value="TRYPSIN_SER"/>
</dbReference>
<organism evidence="9 10">
    <name type="scientific">Zophobas morio</name>
    <dbReference type="NCBI Taxonomy" id="2755281"/>
    <lineage>
        <taxon>Eukaryota</taxon>
        <taxon>Metazoa</taxon>
        <taxon>Ecdysozoa</taxon>
        <taxon>Arthropoda</taxon>
        <taxon>Hexapoda</taxon>
        <taxon>Insecta</taxon>
        <taxon>Pterygota</taxon>
        <taxon>Neoptera</taxon>
        <taxon>Endopterygota</taxon>
        <taxon>Coleoptera</taxon>
        <taxon>Polyphaga</taxon>
        <taxon>Cucujiformia</taxon>
        <taxon>Tenebrionidae</taxon>
        <taxon>Zophobas</taxon>
    </lineage>
</organism>
<proteinExistence type="inferred from homology"/>
<dbReference type="Pfam" id="PF00089">
    <property type="entry name" value="Trypsin"/>
    <property type="match status" value="1"/>
</dbReference>
<dbReference type="GO" id="GO:0006508">
    <property type="term" value="P:proteolysis"/>
    <property type="evidence" value="ECO:0007669"/>
    <property type="project" value="UniProtKB-KW"/>
</dbReference>
<dbReference type="AlphaFoldDB" id="A0AA38HWB3"/>
<dbReference type="PROSITE" id="PS50240">
    <property type="entry name" value="TRYPSIN_DOM"/>
    <property type="match status" value="1"/>
</dbReference>
<comment type="similarity">
    <text evidence="1">Belongs to the peptidase S1 family.</text>
</comment>
<dbReference type="EMBL" id="JALNTZ010000007">
    <property type="protein sequence ID" value="KAJ3644820.1"/>
    <property type="molecule type" value="Genomic_DNA"/>
</dbReference>
<evidence type="ECO:0000313" key="9">
    <source>
        <dbReference type="EMBL" id="KAJ3644820.1"/>
    </source>
</evidence>
<dbReference type="GO" id="GO:0004252">
    <property type="term" value="F:serine-type endopeptidase activity"/>
    <property type="evidence" value="ECO:0007669"/>
    <property type="project" value="InterPro"/>
</dbReference>
<evidence type="ECO:0000256" key="5">
    <source>
        <dbReference type="ARBA" id="ARBA00023157"/>
    </source>
</evidence>
<evidence type="ECO:0000259" key="8">
    <source>
        <dbReference type="PROSITE" id="PS50240"/>
    </source>
</evidence>
<feature type="chain" id="PRO_5041465608" description="Peptidase S1 domain-containing protein" evidence="7">
    <location>
        <begin position="22"/>
        <end position="252"/>
    </location>
</feature>
<dbReference type="InterPro" id="IPR018114">
    <property type="entry name" value="TRYPSIN_HIS"/>
</dbReference>
<sequence length="252" mass="27031">MNSSSLFTILIAFVCLHQTATNRSENPCIDNYQWRIIGGQTAAPGQFPFVASLRNESNGLWGAASILNENWLVTAAHCVEGYTTANLSVVVGSTRITSGGVHHTLASILQSPSYDPLTAENDIALLQVQDAITFDDSVQPIEIARGANNQSATVLGWGLAQWGYYPDELQFLPTRITPDEECQSYWETLADTQICSVVGEGVGVCCGDSGGPLVADGRLVGVVSYGLPCALGAPDIYTRVAAFEKWIKETIN</sequence>
<evidence type="ECO:0000256" key="6">
    <source>
        <dbReference type="RuleBase" id="RU363034"/>
    </source>
</evidence>
<dbReference type="SUPFAM" id="SSF50494">
    <property type="entry name" value="Trypsin-like serine proteases"/>
    <property type="match status" value="1"/>
</dbReference>
<keyword evidence="7" id="KW-0732">Signal</keyword>
<dbReference type="InterPro" id="IPR043504">
    <property type="entry name" value="Peptidase_S1_PA_chymotrypsin"/>
</dbReference>
<evidence type="ECO:0000256" key="3">
    <source>
        <dbReference type="ARBA" id="ARBA00022801"/>
    </source>
</evidence>
<dbReference type="InterPro" id="IPR001254">
    <property type="entry name" value="Trypsin_dom"/>
</dbReference>
<dbReference type="CDD" id="cd00190">
    <property type="entry name" value="Tryp_SPc"/>
    <property type="match status" value="1"/>
</dbReference>
<dbReference type="InterPro" id="IPR050430">
    <property type="entry name" value="Peptidase_S1"/>
</dbReference>
<dbReference type="Gene3D" id="2.40.10.10">
    <property type="entry name" value="Trypsin-like serine proteases"/>
    <property type="match status" value="2"/>
</dbReference>
<evidence type="ECO:0000256" key="4">
    <source>
        <dbReference type="ARBA" id="ARBA00022825"/>
    </source>
</evidence>
<evidence type="ECO:0000256" key="1">
    <source>
        <dbReference type="ARBA" id="ARBA00007664"/>
    </source>
</evidence>
<keyword evidence="4 6" id="KW-0720">Serine protease</keyword>
<dbReference type="Proteomes" id="UP001168821">
    <property type="component" value="Unassembled WGS sequence"/>
</dbReference>
<keyword evidence="10" id="KW-1185">Reference proteome</keyword>
<keyword evidence="5" id="KW-1015">Disulfide bond</keyword>
<dbReference type="FunFam" id="2.40.10.10:FF:000073">
    <property type="entry name" value="Trypsin alpha"/>
    <property type="match status" value="1"/>
</dbReference>
<dbReference type="InterPro" id="IPR001314">
    <property type="entry name" value="Peptidase_S1A"/>
</dbReference>
<dbReference type="PANTHER" id="PTHR24276:SF96">
    <property type="entry name" value="PEPTIDASE S1 DOMAIN-CONTAINING PROTEIN"/>
    <property type="match status" value="1"/>
</dbReference>
<comment type="caution">
    <text evidence="9">The sequence shown here is derived from an EMBL/GenBank/DDBJ whole genome shotgun (WGS) entry which is preliminary data.</text>
</comment>
<dbReference type="PROSITE" id="PS00135">
    <property type="entry name" value="TRYPSIN_SER"/>
    <property type="match status" value="1"/>
</dbReference>
<reference evidence="9" key="1">
    <citation type="journal article" date="2023" name="G3 (Bethesda)">
        <title>Whole genome assemblies of Zophobas morio and Tenebrio molitor.</title>
        <authorList>
            <person name="Kaur S."/>
            <person name="Stinson S.A."/>
            <person name="diCenzo G.C."/>
        </authorList>
    </citation>
    <scope>NUCLEOTIDE SEQUENCE</scope>
    <source>
        <strain evidence="9">QUZm001</strain>
    </source>
</reference>
<evidence type="ECO:0000256" key="2">
    <source>
        <dbReference type="ARBA" id="ARBA00022670"/>
    </source>
</evidence>
<keyword evidence="2 6" id="KW-0645">Protease</keyword>
<accession>A0AA38HWB3</accession>